<evidence type="ECO:0000259" key="1">
    <source>
        <dbReference type="Pfam" id="PF00850"/>
    </source>
</evidence>
<dbReference type="InterPro" id="IPR000286">
    <property type="entry name" value="HDACs"/>
</dbReference>
<proteinExistence type="predicted"/>
<protein>
    <recommendedName>
        <fullName evidence="1">Histone deacetylase domain-containing protein</fullName>
    </recommendedName>
</protein>
<feature type="non-terminal residue" evidence="2">
    <location>
        <position position="1"/>
    </location>
</feature>
<accession>X0S7S3</accession>
<dbReference type="SUPFAM" id="SSF52768">
    <property type="entry name" value="Arginase/deacetylase"/>
    <property type="match status" value="1"/>
</dbReference>
<dbReference type="InterPro" id="IPR023696">
    <property type="entry name" value="Ureohydrolase_dom_sf"/>
</dbReference>
<dbReference type="PANTHER" id="PTHR10625">
    <property type="entry name" value="HISTONE DEACETYLASE HDAC1-RELATED"/>
    <property type="match status" value="1"/>
</dbReference>
<feature type="domain" description="Histone deacetylase" evidence="1">
    <location>
        <begin position="47"/>
        <end position="336"/>
    </location>
</feature>
<dbReference type="Gene3D" id="3.40.800.20">
    <property type="entry name" value="Histone deacetylase domain"/>
    <property type="match status" value="1"/>
</dbReference>
<gene>
    <name evidence="2" type="ORF">S01H1_05241</name>
</gene>
<name>X0S7S3_9ZZZZ</name>
<sequence length="340" mass="36080">RFLGGAAAAAMFVPGCAEVEGKDGRNVSVVGYLTDPVYHKHIDAIAHPEQPARLMAIDDGLMKSGFWEKLTTIKASAAETVRIEAAHDKEYVEKAISEMKAGRRKLSTGDTMLSEGSLDAALWAAGGGLRAVDAVMAGTVKRAFCAVRPPGHHATPDIGMGFCVFNNVAIAARYIQQKHKLKKVLIVDWDVHHGNGTQDIFYQDPTVLFFSSHQHPLYPGTGPASETGEGEGKGFTINCPLPAGTGDKEIAATFEKKLLPAAKKFKPDFVLISAGFDSRVDDPLGGFEITDDGFVRLTEMVTEIADRSASGRIVSMLEGGYNLGGLAAAVTAHVGALGAK</sequence>
<dbReference type="PRINTS" id="PR01270">
    <property type="entry name" value="HDASUPER"/>
</dbReference>
<dbReference type="InterPro" id="IPR023801">
    <property type="entry name" value="His_deacetylse_dom"/>
</dbReference>
<dbReference type="InterPro" id="IPR037138">
    <property type="entry name" value="His_deacetylse_dom_sf"/>
</dbReference>
<organism evidence="2">
    <name type="scientific">marine sediment metagenome</name>
    <dbReference type="NCBI Taxonomy" id="412755"/>
    <lineage>
        <taxon>unclassified sequences</taxon>
        <taxon>metagenomes</taxon>
        <taxon>ecological metagenomes</taxon>
    </lineage>
</organism>
<dbReference type="EMBL" id="BARS01002730">
    <property type="protein sequence ID" value="GAF71957.1"/>
    <property type="molecule type" value="Genomic_DNA"/>
</dbReference>
<dbReference type="AlphaFoldDB" id="X0S7S3"/>
<dbReference type="GO" id="GO:0040029">
    <property type="term" value="P:epigenetic regulation of gene expression"/>
    <property type="evidence" value="ECO:0007669"/>
    <property type="project" value="TreeGrafter"/>
</dbReference>
<dbReference type="CDD" id="cd09992">
    <property type="entry name" value="HDAC_classII"/>
    <property type="match status" value="1"/>
</dbReference>
<comment type="caution">
    <text evidence="2">The sequence shown here is derived from an EMBL/GenBank/DDBJ whole genome shotgun (WGS) entry which is preliminary data.</text>
</comment>
<reference evidence="2" key="1">
    <citation type="journal article" date="2014" name="Front. Microbiol.">
        <title>High frequency of phylogenetically diverse reductive dehalogenase-homologous genes in deep subseafloor sedimentary metagenomes.</title>
        <authorList>
            <person name="Kawai M."/>
            <person name="Futagami T."/>
            <person name="Toyoda A."/>
            <person name="Takaki Y."/>
            <person name="Nishi S."/>
            <person name="Hori S."/>
            <person name="Arai W."/>
            <person name="Tsubouchi T."/>
            <person name="Morono Y."/>
            <person name="Uchiyama I."/>
            <person name="Ito T."/>
            <person name="Fujiyama A."/>
            <person name="Inagaki F."/>
            <person name="Takami H."/>
        </authorList>
    </citation>
    <scope>NUCLEOTIDE SEQUENCE</scope>
    <source>
        <strain evidence="2">Expedition CK06-06</strain>
    </source>
</reference>
<evidence type="ECO:0000313" key="2">
    <source>
        <dbReference type="EMBL" id="GAF71957.1"/>
    </source>
</evidence>
<dbReference type="Pfam" id="PF00850">
    <property type="entry name" value="Hist_deacetyl"/>
    <property type="match status" value="1"/>
</dbReference>
<dbReference type="PANTHER" id="PTHR10625:SF10">
    <property type="entry name" value="HISTONE DEACETYLASE HDAC1"/>
    <property type="match status" value="1"/>
</dbReference>
<dbReference type="GO" id="GO:0004407">
    <property type="term" value="F:histone deacetylase activity"/>
    <property type="evidence" value="ECO:0007669"/>
    <property type="project" value="TreeGrafter"/>
</dbReference>